<evidence type="ECO:0000313" key="9">
    <source>
        <dbReference type="EMBL" id="KDN35505.1"/>
    </source>
</evidence>
<dbReference type="PANTHER" id="PTHR24394">
    <property type="entry name" value="ZINC FINGER PROTEIN"/>
    <property type="match status" value="1"/>
</dbReference>
<comment type="caution">
    <text evidence="9">The sequence shown here is derived from an EMBL/GenBank/DDBJ whole genome shotgun (WGS) entry which is preliminary data.</text>
</comment>
<evidence type="ECO:0000313" key="10">
    <source>
        <dbReference type="Proteomes" id="UP000027361"/>
    </source>
</evidence>
<feature type="non-terminal residue" evidence="9">
    <location>
        <position position="51"/>
    </location>
</feature>
<evidence type="ECO:0000256" key="3">
    <source>
        <dbReference type="ARBA" id="ARBA00022737"/>
    </source>
</evidence>
<sequence length="51" mass="6086">CSYCGRAFQRASALQRHCRSAHTKEKPYACEFCHEAFTRTDLLQRHITRYH</sequence>
<dbReference type="PROSITE" id="PS50157">
    <property type="entry name" value="ZINC_FINGER_C2H2_2"/>
    <property type="match status" value="2"/>
</dbReference>
<keyword evidence="2" id="KW-0479">Metal-binding</keyword>
<dbReference type="InParanoid" id="A0A066VA89"/>
<evidence type="ECO:0000256" key="7">
    <source>
        <dbReference type="PROSITE-ProRule" id="PRU00042"/>
    </source>
</evidence>
<evidence type="ECO:0000256" key="6">
    <source>
        <dbReference type="ARBA" id="ARBA00023242"/>
    </source>
</evidence>
<keyword evidence="4 7" id="KW-0863">Zinc-finger</keyword>
<dbReference type="Gene3D" id="3.30.160.60">
    <property type="entry name" value="Classic Zinc Finger"/>
    <property type="match status" value="2"/>
</dbReference>
<dbReference type="PROSITE" id="PS00028">
    <property type="entry name" value="ZINC_FINGER_C2H2_1"/>
    <property type="match status" value="2"/>
</dbReference>
<organism evidence="9 10">
    <name type="scientific">Tilletiaria anomala (strain ATCC 24038 / CBS 436.72 / UBC 951)</name>
    <dbReference type="NCBI Taxonomy" id="1037660"/>
    <lineage>
        <taxon>Eukaryota</taxon>
        <taxon>Fungi</taxon>
        <taxon>Dikarya</taxon>
        <taxon>Basidiomycota</taxon>
        <taxon>Ustilaginomycotina</taxon>
        <taxon>Exobasidiomycetes</taxon>
        <taxon>Georgefischeriales</taxon>
        <taxon>Tilletiariaceae</taxon>
        <taxon>Tilletiaria</taxon>
    </lineage>
</organism>
<gene>
    <name evidence="9" type="ORF">K437DRAFT_211687</name>
</gene>
<evidence type="ECO:0000256" key="5">
    <source>
        <dbReference type="ARBA" id="ARBA00022833"/>
    </source>
</evidence>
<dbReference type="InterPro" id="IPR013087">
    <property type="entry name" value="Znf_C2H2_type"/>
</dbReference>
<feature type="domain" description="C2H2-type" evidence="8">
    <location>
        <begin position="28"/>
        <end position="51"/>
    </location>
</feature>
<keyword evidence="10" id="KW-1185">Reference proteome</keyword>
<name>A0A066VA89_TILAU</name>
<reference evidence="9 10" key="1">
    <citation type="submission" date="2014-05" db="EMBL/GenBank/DDBJ databases">
        <title>Draft genome sequence of a rare smut relative, Tilletiaria anomala UBC 951.</title>
        <authorList>
            <consortium name="DOE Joint Genome Institute"/>
            <person name="Toome M."/>
            <person name="Kuo A."/>
            <person name="Henrissat B."/>
            <person name="Lipzen A."/>
            <person name="Tritt A."/>
            <person name="Yoshinaga Y."/>
            <person name="Zane M."/>
            <person name="Barry K."/>
            <person name="Grigoriev I.V."/>
            <person name="Spatafora J.W."/>
            <person name="Aimea M.C."/>
        </authorList>
    </citation>
    <scope>NUCLEOTIDE SEQUENCE [LARGE SCALE GENOMIC DNA]</scope>
    <source>
        <strain evidence="9 10">UBC 951</strain>
    </source>
</reference>
<dbReference type="GeneID" id="25262087"/>
<dbReference type="GO" id="GO:0005634">
    <property type="term" value="C:nucleus"/>
    <property type="evidence" value="ECO:0007669"/>
    <property type="project" value="UniProtKB-SubCell"/>
</dbReference>
<evidence type="ECO:0000259" key="8">
    <source>
        <dbReference type="PROSITE" id="PS50157"/>
    </source>
</evidence>
<dbReference type="GO" id="GO:0000981">
    <property type="term" value="F:DNA-binding transcription factor activity, RNA polymerase II-specific"/>
    <property type="evidence" value="ECO:0007669"/>
    <property type="project" value="TreeGrafter"/>
</dbReference>
<dbReference type="SMART" id="SM00355">
    <property type="entry name" value="ZnF_C2H2"/>
    <property type="match status" value="2"/>
</dbReference>
<dbReference type="AlphaFoldDB" id="A0A066VA89"/>
<evidence type="ECO:0000256" key="2">
    <source>
        <dbReference type="ARBA" id="ARBA00022723"/>
    </source>
</evidence>
<dbReference type="FunFam" id="3.30.160.60:FF:000100">
    <property type="entry name" value="Zinc finger 45-like"/>
    <property type="match status" value="1"/>
</dbReference>
<dbReference type="SUPFAM" id="SSF57667">
    <property type="entry name" value="beta-beta-alpha zinc fingers"/>
    <property type="match status" value="1"/>
</dbReference>
<feature type="domain" description="C2H2-type" evidence="8">
    <location>
        <begin position="1"/>
        <end position="27"/>
    </location>
</feature>
<dbReference type="Proteomes" id="UP000027361">
    <property type="component" value="Unassembled WGS sequence"/>
</dbReference>
<dbReference type="OMA" id="HICHYEF"/>
<dbReference type="EMBL" id="JMSN01000211">
    <property type="protein sequence ID" value="KDN35505.1"/>
    <property type="molecule type" value="Genomic_DNA"/>
</dbReference>
<keyword evidence="3" id="KW-0677">Repeat</keyword>
<dbReference type="OrthoDB" id="8922241at2759"/>
<dbReference type="GO" id="GO:0008270">
    <property type="term" value="F:zinc ion binding"/>
    <property type="evidence" value="ECO:0007669"/>
    <property type="project" value="UniProtKB-KW"/>
</dbReference>
<comment type="subcellular location">
    <subcellularLocation>
        <location evidence="1">Nucleus</location>
    </subcellularLocation>
</comment>
<dbReference type="RefSeq" id="XP_013239805.1">
    <property type="nucleotide sequence ID" value="XM_013384351.1"/>
</dbReference>
<keyword evidence="6" id="KW-0539">Nucleus</keyword>
<evidence type="ECO:0000256" key="4">
    <source>
        <dbReference type="ARBA" id="ARBA00022771"/>
    </source>
</evidence>
<dbReference type="STRING" id="1037660.A0A066VA89"/>
<protein>
    <recommendedName>
        <fullName evidence="8">C2H2-type domain-containing protein</fullName>
    </recommendedName>
</protein>
<feature type="non-terminal residue" evidence="9">
    <location>
        <position position="1"/>
    </location>
</feature>
<keyword evidence="5" id="KW-0862">Zinc</keyword>
<dbReference type="PANTHER" id="PTHR24394:SF29">
    <property type="entry name" value="MYONEURIN"/>
    <property type="match status" value="1"/>
</dbReference>
<proteinExistence type="predicted"/>
<dbReference type="InterPro" id="IPR036236">
    <property type="entry name" value="Znf_C2H2_sf"/>
</dbReference>
<accession>A0A066VA89</accession>
<evidence type="ECO:0000256" key="1">
    <source>
        <dbReference type="ARBA" id="ARBA00004123"/>
    </source>
</evidence>
<dbReference type="Pfam" id="PF00096">
    <property type="entry name" value="zf-C2H2"/>
    <property type="match status" value="2"/>
</dbReference>
<dbReference type="HOGENOM" id="CLU_002678_42_25_1"/>